<dbReference type="Pfam" id="PF04932">
    <property type="entry name" value="Wzy_C"/>
    <property type="match status" value="1"/>
</dbReference>
<feature type="transmembrane region" description="Helical" evidence="5">
    <location>
        <begin position="130"/>
        <end position="149"/>
    </location>
</feature>
<keyword evidence="2 5" id="KW-0812">Transmembrane</keyword>
<comment type="subcellular location">
    <subcellularLocation>
        <location evidence="1">Membrane</location>
        <topology evidence="1">Multi-pass membrane protein</topology>
    </subcellularLocation>
</comment>
<gene>
    <name evidence="7" type="ORF">A2415_05230</name>
</gene>
<feature type="transmembrane region" description="Helical" evidence="5">
    <location>
        <begin position="370"/>
        <end position="391"/>
    </location>
</feature>
<comment type="caution">
    <text evidence="7">The sequence shown here is derived from an EMBL/GenBank/DDBJ whole genome shotgun (WGS) entry which is preliminary data.</text>
</comment>
<protein>
    <recommendedName>
        <fullName evidence="6">O-antigen ligase-related domain-containing protein</fullName>
    </recommendedName>
</protein>
<evidence type="ECO:0000313" key="7">
    <source>
        <dbReference type="EMBL" id="OGC69525.1"/>
    </source>
</evidence>
<feature type="domain" description="O-antigen ligase-related" evidence="6">
    <location>
        <begin position="223"/>
        <end position="378"/>
    </location>
</feature>
<feature type="transmembrane region" description="Helical" evidence="5">
    <location>
        <begin position="40"/>
        <end position="57"/>
    </location>
</feature>
<accession>A0A1F4WJB6</accession>
<dbReference type="InterPro" id="IPR007016">
    <property type="entry name" value="O-antigen_ligase-rel_domated"/>
</dbReference>
<dbReference type="InterPro" id="IPR051533">
    <property type="entry name" value="WaaL-like"/>
</dbReference>
<feature type="transmembrane region" description="Helical" evidence="5">
    <location>
        <begin position="189"/>
        <end position="208"/>
    </location>
</feature>
<reference evidence="7 8" key="1">
    <citation type="journal article" date="2016" name="Nat. Commun.">
        <title>Thousands of microbial genomes shed light on interconnected biogeochemical processes in an aquifer system.</title>
        <authorList>
            <person name="Anantharaman K."/>
            <person name="Brown C.T."/>
            <person name="Hug L.A."/>
            <person name="Sharon I."/>
            <person name="Castelle C.J."/>
            <person name="Probst A.J."/>
            <person name="Thomas B.C."/>
            <person name="Singh A."/>
            <person name="Wilkins M.J."/>
            <person name="Karaoz U."/>
            <person name="Brodie E.L."/>
            <person name="Williams K.H."/>
            <person name="Hubbard S.S."/>
            <person name="Banfield J.F."/>
        </authorList>
    </citation>
    <scope>NUCLEOTIDE SEQUENCE [LARGE SCALE GENOMIC DNA]</scope>
</reference>
<dbReference type="AlphaFoldDB" id="A0A1F4WJB6"/>
<name>A0A1F4WJB6_UNCKA</name>
<organism evidence="7 8">
    <name type="scientific">candidate division WWE3 bacterium RIFOXYC1_FULL_39_7</name>
    <dbReference type="NCBI Taxonomy" id="1802643"/>
    <lineage>
        <taxon>Bacteria</taxon>
        <taxon>Katanobacteria</taxon>
    </lineage>
</organism>
<feature type="transmembrane region" description="Helical" evidence="5">
    <location>
        <begin position="220"/>
        <end position="245"/>
    </location>
</feature>
<evidence type="ECO:0000256" key="5">
    <source>
        <dbReference type="SAM" id="Phobius"/>
    </source>
</evidence>
<keyword evidence="4 5" id="KW-0472">Membrane</keyword>
<feature type="transmembrane region" description="Helical" evidence="5">
    <location>
        <begin position="257"/>
        <end position="278"/>
    </location>
</feature>
<evidence type="ECO:0000256" key="1">
    <source>
        <dbReference type="ARBA" id="ARBA00004141"/>
    </source>
</evidence>
<dbReference type="GO" id="GO:0016020">
    <property type="term" value="C:membrane"/>
    <property type="evidence" value="ECO:0007669"/>
    <property type="project" value="UniProtKB-SubCell"/>
</dbReference>
<evidence type="ECO:0000256" key="2">
    <source>
        <dbReference type="ARBA" id="ARBA00022692"/>
    </source>
</evidence>
<feature type="transmembrane region" description="Helical" evidence="5">
    <location>
        <begin position="106"/>
        <end position="123"/>
    </location>
</feature>
<keyword evidence="3 5" id="KW-1133">Transmembrane helix</keyword>
<dbReference type="PANTHER" id="PTHR37422">
    <property type="entry name" value="TEICHURONIC ACID BIOSYNTHESIS PROTEIN TUAE"/>
    <property type="match status" value="1"/>
</dbReference>
<dbReference type="EMBL" id="MEWA01000020">
    <property type="protein sequence ID" value="OGC69525.1"/>
    <property type="molecule type" value="Genomic_DNA"/>
</dbReference>
<feature type="transmembrane region" description="Helical" evidence="5">
    <location>
        <begin position="403"/>
        <end position="424"/>
    </location>
</feature>
<proteinExistence type="predicted"/>
<dbReference type="Proteomes" id="UP000179113">
    <property type="component" value="Unassembled WGS sequence"/>
</dbReference>
<dbReference type="PANTHER" id="PTHR37422:SF13">
    <property type="entry name" value="LIPOPOLYSACCHARIDE BIOSYNTHESIS PROTEIN PA4999-RELATED"/>
    <property type="match status" value="1"/>
</dbReference>
<evidence type="ECO:0000259" key="6">
    <source>
        <dbReference type="Pfam" id="PF04932"/>
    </source>
</evidence>
<evidence type="ECO:0000256" key="3">
    <source>
        <dbReference type="ARBA" id="ARBA00022989"/>
    </source>
</evidence>
<evidence type="ECO:0000313" key="8">
    <source>
        <dbReference type="Proteomes" id="UP000179113"/>
    </source>
</evidence>
<feature type="transmembrane region" description="Helical" evidence="5">
    <location>
        <begin position="12"/>
        <end position="28"/>
    </location>
</feature>
<sequence>MRKLFGGLKDQNFKYLVVMLLFVVPLFPKFPLFSIPGSQVALRLEDFVIFGVSLVWLWREFPKIGRIFADKITRSIVLFWAAGLVSLLSALLISQTVSPHVATLHWVRRVEYMMAFFIGVSALRSKEELVFFVRALLLVAVYLFVVGIGQKHFGWPVITTQNLEYAKGIALRYEDGGHLVSTFAGHYDLATFLILVLPFWFVMFFSSEKFLPKGLERTRLLAVILMGLWLLVNTASRISIVSYVGATGLSLLLIRKYRAIVIMIVLSLVFVSFSSRLLERYDRIFQVVTEKISDRIGGMIEVSAASLPTQMSGFVLGDVEIFEDRSTSIRLNMEWPRAVRALTKNPLLGTGYSSITLATDNDYLRMLGEVGMLGFAAFGLIVVRIGTRLVVGFWRMKESLEKLYLAGMIGSLTGVGLNMVFIDILEASKFAMMFWLMMGFAVAMARNYEKN</sequence>
<evidence type="ECO:0000256" key="4">
    <source>
        <dbReference type="ARBA" id="ARBA00023136"/>
    </source>
</evidence>
<feature type="transmembrane region" description="Helical" evidence="5">
    <location>
        <begin position="77"/>
        <end position="94"/>
    </location>
</feature>